<evidence type="ECO:0000256" key="1">
    <source>
        <dbReference type="SAM" id="SignalP"/>
    </source>
</evidence>
<proteinExistence type="predicted"/>
<comment type="caution">
    <text evidence="2">The sequence shown here is derived from an EMBL/GenBank/DDBJ whole genome shotgun (WGS) entry which is preliminary data.</text>
</comment>
<gene>
    <name evidence="2" type="ORF">GCM10007935_31270</name>
</gene>
<evidence type="ECO:0000313" key="3">
    <source>
        <dbReference type="Proteomes" id="UP001156903"/>
    </source>
</evidence>
<organism evidence="2 3">
    <name type="scientific">Hydrogenophaga electricum</name>
    <dbReference type="NCBI Taxonomy" id="1230953"/>
    <lineage>
        <taxon>Bacteria</taxon>
        <taxon>Pseudomonadati</taxon>
        <taxon>Pseudomonadota</taxon>
        <taxon>Betaproteobacteria</taxon>
        <taxon>Burkholderiales</taxon>
        <taxon>Comamonadaceae</taxon>
        <taxon>Hydrogenophaga</taxon>
    </lineage>
</organism>
<name>A0ABQ6C621_9BURK</name>
<reference evidence="3" key="1">
    <citation type="journal article" date="2019" name="Int. J. Syst. Evol. Microbiol.">
        <title>The Global Catalogue of Microorganisms (GCM) 10K type strain sequencing project: providing services to taxonomists for standard genome sequencing and annotation.</title>
        <authorList>
            <consortium name="The Broad Institute Genomics Platform"/>
            <consortium name="The Broad Institute Genome Sequencing Center for Infectious Disease"/>
            <person name="Wu L."/>
            <person name="Ma J."/>
        </authorList>
    </citation>
    <scope>NUCLEOTIDE SEQUENCE [LARGE SCALE GENOMIC DNA]</scope>
    <source>
        <strain evidence="3">NBRC 109341</strain>
    </source>
</reference>
<keyword evidence="3" id="KW-1185">Reference proteome</keyword>
<dbReference type="EMBL" id="BSPB01000031">
    <property type="protein sequence ID" value="GLS15691.1"/>
    <property type="molecule type" value="Genomic_DNA"/>
</dbReference>
<feature type="chain" id="PRO_5047480942" description="Lipocalin-like domain-containing protein" evidence="1">
    <location>
        <begin position="34"/>
        <end position="167"/>
    </location>
</feature>
<evidence type="ECO:0008006" key="4">
    <source>
        <dbReference type="Google" id="ProtNLM"/>
    </source>
</evidence>
<keyword evidence="1" id="KW-0732">Signal</keyword>
<sequence length="167" mass="17882">MNRPPARTALSAPRLASLLLATLFTVATPPLQAQPAATDTPACTQDLPPARLYGFWELHLWPADGSPDQPVSTGAVLFEPHPEYPGSLRGSLSRSAPGNDRKAFVSGDVEDGEFNLDESADGVAMDAVWVGAPRDCGRELAGDRLPAEGRAASEPVLRFLLRRRPGW</sequence>
<evidence type="ECO:0000313" key="2">
    <source>
        <dbReference type="EMBL" id="GLS15691.1"/>
    </source>
</evidence>
<dbReference type="Proteomes" id="UP001156903">
    <property type="component" value="Unassembled WGS sequence"/>
</dbReference>
<accession>A0ABQ6C621</accession>
<dbReference type="RefSeq" id="WP_284308530.1">
    <property type="nucleotide sequence ID" value="NZ_BSPB01000031.1"/>
</dbReference>
<protein>
    <recommendedName>
        <fullName evidence="4">Lipocalin-like domain-containing protein</fullName>
    </recommendedName>
</protein>
<feature type="signal peptide" evidence="1">
    <location>
        <begin position="1"/>
        <end position="33"/>
    </location>
</feature>